<protein>
    <submittedName>
        <fullName evidence="1">Uncharacterized protein</fullName>
    </submittedName>
</protein>
<comment type="caution">
    <text evidence="1">The sequence shown here is derived from an EMBL/GenBank/DDBJ whole genome shotgun (WGS) entry which is preliminary data.</text>
</comment>
<name>A0A5B7CJF5_PORTR</name>
<dbReference type="AlphaFoldDB" id="A0A5B7CJF5"/>
<keyword evidence="2" id="KW-1185">Reference proteome</keyword>
<gene>
    <name evidence="1" type="ORF">E2C01_001497</name>
</gene>
<reference evidence="1 2" key="1">
    <citation type="submission" date="2019-05" db="EMBL/GenBank/DDBJ databases">
        <title>Another draft genome of Portunus trituberculatus and its Hox gene families provides insights of decapod evolution.</title>
        <authorList>
            <person name="Jeong J.-H."/>
            <person name="Song I."/>
            <person name="Kim S."/>
            <person name="Choi T."/>
            <person name="Kim D."/>
            <person name="Ryu S."/>
            <person name="Kim W."/>
        </authorList>
    </citation>
    <scope>NUCLEOTIDE SEQUENCE [LARGE SCALE GENOMIC DNA]</scope>
    <source>
        <tissue evidence="1">Muscle</tissue>
    </source>
</reference>
<accession>A0A5B7CJF5</accession>
<dbReference type="Proteomes" id="UP000324222">
    <property type="component" value="Unassembled WGS sequence"/>
</dbReference>
<organism evidence="1 2">
    <name type="scientific">Portunus trituberculatus</name>
    <name type="common">Swimming crab</name>
    <name type="synonym">Neptunus trituberculatus</name>
    <dbReference type="NCBI Taxonomy" id="210409"/>
    <lineage>
        <taxon>Eukaryota</taxon>
        <taxon>Metazoa</taxon>
        <taxon>Ecdysozoa</taxon>
        <taxon>Arthropoda</taxon>
        <taxon>Crustacea</taxon>
        <taxon>Multicrustacea</taxon>
        <taxon>Malacostraca</taxon>
        <taxon>Eumalacostraca</taxon>
        <taxon>Eucarida</taxon>
        <taxon>Decapoda</taxon>
        <taxon>Pleocyemata</taxon>
        <taxon>Brachyura</taxon>
        <taxon>Eubrachyura</taxon>
        <taxon>Portunoidea</taxon>
        <taxon>Portunidae</taxon>
        <taxon>Portuninae</taxon>
        <taxon>Portunus</taxon>
    </lineage>
</organism>
<dbReference type="EMBL" id="VSRR010000048">
    <property type="protein sequence ID" value="MPC08901.1"/>
    <property type="molecule type" value="Genomic_DNA"/>
</dbReference>
<sequence length="75" mass="8694">MATQSSLHHSTRRELFPQGCRYPDPRLKSPECWWIAKLLLCCQESVFLSPQPDAQKIPAESTSRLKLIARFMSLY</sequence>
<evidence type="ECO:0000313" key="2">
    <source>
        <dbReference type="Proteomes" id="UP000324222"/>
    </source>
</evidence>
<evidence type="ECO:0000313" key="1">
    <source>
        <dbReference type="EMBL" id="MPC08901.1"/>
    </source>
</evidence>
<proteinExistence type="predicted"/>